<dbReference type="Pfam" id="PF17210">
    <property type="entry name" value="SdrD_B"/>
    <property type="match status" value="1"/>
</dbReference>
<protein>
    <submittedName>
        <fullName evidence="6">DUF11 domain-containing protein</fullName>
    </submittedName>
</protein>
<dbReference type="Proteomes" id="UP000510621">
    <property type="component" value="Chromosome"/>
</dbReference>
<feature type="domain" description="DUF11" evidence="4">
    <location>
        <begin position="181"/>
        <end position="262"/>
    </location>
</feature>
<evidence type="ECO:0000256" key="2">
    <source>
        <dbReference type="ARBA" id="ARBA00022525"/>
    </source>
</evidence>
<dbReference type="AlphaFoldDB" id="A0A7L6AWX6"/>
<gene>
    <name evidence="6" type="ORF">HZT40_20915</name>
</gene>
<evidence type="ECO:0000313" key="7">
    <source>
        <dbReference type="Proteomes" id="UP000510621"/>
    </source>
</evidence>
<dbReference type="Gene3D" id="2.60.40.10">
    <property type="entry name" value="Immunoglobulins"/>
    <property type="match status" value="1"/>
</dbReference>
<sequence length="263" mass="27093">MPPIEIGNRVWKDTNANGVQDPGETPVAGVKVELFAQGADVNAATPLATAVTDAEGYYVFSSDPRGYPANGNNAVNDTSGHRGFISTDMQGGRASSASHKYGLKSLLPNTQYQVAIRQVAGASKQAALASLSLTAPSQGSDAERNSDGSLAGNNAVSSVTTLDVGGNSHAVDFGFIEPSTDLKLGKTVDKTTVRPGDTVVYTLTLTNESDVDAANVQVADNLPSSLTFVKATPSAGTFNAGVWSISKVTAKTAETLQLEATAK</sequence>
<dbReference type="GO" id="GO:0005576">
    <property type="term" value="C:extracellular region"/>
    <property type="evidence" value="ECO:0007669"/>
    <property type="project" value="UniProtKB-SubCell"/>
</dbReference>
<keyword evidence="2" id="KW-0964">Secreted</keyword>
<feature type="domain" description="SD-repeat containing protein B" evidence="5">
    <location>
        <begin position="5"/>
        <end position="64"/>
    </location>
</feature>
<dbReference type="InterPro" id="IPR001434">
    <property type="entry name" value="OmcB-like_DUF11"/>
</dbReference>
<dbReference type="KEGG" id="this:HZT40_20915"/>
<comment type="subcellular location">
    <subcellularLocation>
        <location evidence="1">Secreted</location>
    </subcellularLocation>
</comment>
<dbReference type="PANTHER" id="PTHR34819">
    <property type="entry name" value="LARGE CYSTEINE-RICH PERIPLASMIC PROTEIN OMCB"/>
    <property type="match status" value="1"/>
</dbReference>
<evidence type="ECO:0000313" key="6">
    <source>
        <dbReference type="EMBL" id="QLQ33656.1"/>
    </source>
</evidence>
<name>A0A7L6AWX6_9GAMM</name>
<dbReference type="Pfam" id="PF01345">
    <property type="entry name" value="DUF11"/>
    <property type="match status" value="1"/>
</dbReference>
<dbReference type="InterPro" id="IPR051172">
    <property type="entry name" value="Chlamydia_OmcB"/>
</dbReference>
<keyword evidence="7" id="KW-1185">Reference proteome</keyword>
<evidence type="ECO:0000256" key="1">
    <source>
        <dbReference type="ARBA" id="ARBA00004613"/>
    </source>
</evidence>
<dbReference type="InterPro" id="IPR047589">
    <property type="entry name" value="DUF11_rpt"/>
</dbReference>
<accession>A0A7L6AWX6</accession>
<dbReference type="PANTHER" id="PTHR34819:SF3">
    <property type="entry name" value="CELL SURFACE PROTEIN"/>
    <property type="match status" value="1"/>
</dbReference>
<dbReference type="SUPFAM" id="SSF117074">
    <property type="entry name" value="Hypothetical protein PA1324"/>
    <property type="match status" value="1"/>
</dbReference>
<organism evidence="6 7">
    <name type="scientific">Candidatus Thiothrix singaporensis</name>
    <dbReference type="NCBI Taxonomy" id="2799669"/>
    <lineage>
        <taxon>Bacteria</taxon>
        <taxon>Pseudomonadati</taxon>
        <taxon>Pseudomonadota</taxon>
        <taxon>Gammaproteobacteria</taxon>
        <taxon>Thiotrichales</taxon>
        <taxon>Thiotrichaceae</taxon>
        <taxon>Thiothrix</taxon>
    </lineage>
</organism>
<reference evidence="6" key="1">
    <citation type="submission" date="2020-06" db="EMBL/GenBank/DDBJ databases">
        <title>Analysis procedures for assessing recovery of high quality, complete, closed genomes from Nanopore long read metagenome sequencing.</title>
        <authorList>
            <person name="Bessarab I."/>
            <person name="Arumugam K."/>
            <person name="Haryono M."/>
            <person name="Liu X."/>
            <person name="Roy S."/>
            <person name="Zuniga-Montanez R.E."/>
            <person name="Qiu G."/>
            <person name="Drautz-Moses D.I."/>
            <person name="Law Y.Y."/>
            <person name="Wuertz S."/>
            <person name="Lauro F.M."/>
            <person name="Huson D.H."/>
            <person name="Williams R.B."/>
        </authorList>
    </citation>
    <scope>NUCLEOTIDE SEQUENCE [LARGE SCALE GENOMIC DNA]</scope>
    <source>
        <strain evidence="6">SSD2</strain>
    </source>
</reference>
<evidence type="ECO:0000259" key="5">
    <source>
        <dbReference type="Pfam" id="PF17210"/>
    </source>
</evidence>
<dbReference type="InterPro" id="IPR033764">
    <property type="entry name" value="Sdr_B"/>
</dbReference>
<keyword evidence="3" id="KW-0732">Signal</keyword>
<evidence type="ECO:0000259" key="4">
    <source>
        <dbReference type="Pfam" id="PF01345"/>
    </source>
</evidence>
<dbReference type="Gene3D" id="2.60.40.1170">
    <property type="entry name" value="Mu homology domain, subdomain B"/>
    <property type="match status" value="1"/>
</dbReference>
<dbReference type="EMBL" id="CP059265">
    <property type="protein sequence ID" value="QLQ33656.1"/>
    <property type="molecule type" value="Genomic_DNA"/>
</dbReference>
<dbReference type="InterPro" id="IPR013783">
    <property type="entry name" value="Ig-like_fold"/>
</dbReference>
<evidence type="ECO:0000256" key="3">
    <source>
        <dbReference type="ARBA" id="ARBA00022729"/>
    </source>
</evidence>
<dbReference type="NCBIfam" id="TIGR01451">
    <property type="entry name" value="B_ant_repeat"/>
    <property type="match status" value="1"/>
</dbReference>
<proteinExistence type="predicted"/>